<keyword evidence="9" id="KW-1185">Reference proteome</keyword>
<dbReference type="PROSITE" id="PS00196">
    <property type="entry name" value="COPPER_BLUE"/>
    <property type="match status" value="1"/>
</dbReference>
<dbReference type="InterPro" id="IPR055557">
    <property type="entry name" value="DUF7133"/>
</dbReference>
<feature type="domain" description="Blue (type 1) copper" evidence="5">
    <location>
        <begin position="1060"/>
        <end position="1174"/>
    </location>
</feature>
<dbReference type="SUPFAM" id="SSF48371">
    <property type="entry name" value="ARM repeat"/>
    <property type="match status" value="1"/>
</dbReference>
<dbReference type="PANTHER" id="PTHR33546:SF1">
    <property type="entry name" value="LARGE, MULTIFUNCTIONAL SECRETED PROTEIN"/>
    <property type="match status" value="1"/>
</dbReference>
<evidence type="ECO:0000256" key="3">
    <source>
        <dbReference type="ARBA" id="ARBA00022982"/>
    </source>
</evidence>
<evidence type="ECO:0000313" key="9">
    <source>
        <dbReference type="Proteomes" id="UP000198790"/>
    </source>
</evidence>
<dbReference type="SUPFAM" id="SSF52317">
    <property type="entry name" value="Class I glutamine amidotransferase-like"/>
    <property type="match status" value="1"/>
</dbReference>
<dbReference type="InterPro" id="IPR000923">
    <property type="entry name" value="BlueCu_1"/>
</dbReference>
<feature type="domain" description="ThuA-like" evidence="6">
    <location>
        <begin position="46"/>
        <end position="243"/>
    </location>
</feature>
<dbReference type="AlphaFoldDB" id="A0A1I0Y5F0"/>
<evidence type="ECO:0000256" key="4">
    <source>
        <dbReference type="ARBA" id="ARBA00023008"/>
    </source>
</evidence>
<dbReference type="InterPro" id="IPR028871">
    <property type="entry name" value="BlueCu_1_BS"/>
</dbReference>
<evidence type="ECO:0000313" key="8">
    <source>
        <dbReference type="EMBL" id="SFB08499.1"/>
    </source>
</evidence>
<evidence type="ECO:0000256" key="2">
    <source>
        <dbReference type="ARBA" id="ARBA00022723"/>
    </source>
</evidence>
<sequence length="1174" mass="130186">MNLKTPKLPKSPFVGMVILMLAFLAGCGGNSNKNFLSSTDPRRVEILVLGHESEHHNSEKLMMYLETPLFQKGINLTYTTDVNDLNETTLNNYDGLMIYANHEQITPEQEAALKSYIEGGKALIPIHSASFCFQNSPWFIDAVGGQFSTHGTGDFTAAIVDAAHPVMQGISEFETWDETYVHSQVNPDMHVLMERVEGDKKEPYTWVREQGKGRVFYTAYGHNEKTWEKKEFQNLIANGILWAVGDKVNKLLTEYNIPTPQFEDADIPNYEKRDPAPRYQLPLSPEESMKLIQVPVGFELELFASEPMIINPMAMAWDERGRLFVFETTDYPNEIRKEGGDDKIKILEDTDGDGKADKVTVFAEGLNIPTSMTMINGGVLISMAPDFIFLKDTDGDDVADVREVLITGWGKSDTHAGPSNLKYGFDNKVWGVLGYSGFKGEVSGVSHSFSQGVYRFSPDGTNLEYLGHTSNNTWGLGFTEDFETFISTANGQHSVYFSMANNFLKRPIYQGSANTVHGIDTHYDMPHITPFLRQVDWHGSYTAAAGHNFYTARSFPEKYWNSIAFVAEPTGRVLHNAKILPKGSGYTEKNNFNILASSDEWFSPVHAEVGPDGSLWVADWYNFIIQHNPTPRGRENGEGNAYINPLRDREHGRIYRVTYKGGEPSKIFNLKDAESDELLAAIQSENMFWRLTAQRLIVESKDLDVVEGLYDLINNQKVDAIGINGPAVNALWALHGLGVLDGNNAAAQQVVEKALSHPSAAVRKNALRVLPKNPSAMSAILAGNLLQDQDLHTRKYAFLAASEMPFSVDVAKKLLEATNDEDNQKDAYLPQAIFAAVLSHPTAFAERESASAMQDVKGQELSLADRISRSLVAEQYNLDQRNTILFPPDPVGKEIDIKIIVSKGDDEMRGILAAQGNATNGYELYIFKNAVHFAVAQDGKVEIISSRKNMPEEQFTIDASLKEDGRMSLKIDGEEVAKGKTKGLFTESLTPTRVRVGQDDSRNRIGKYEGDWWFNGRLSNKSSLALRKPGVGVAQQTATAEAKPTTTPAGGTVIKIAVVPHEMKFNKTSIKVKAGTQVTIDFENPDFMQHNMVIGKKGSLEAIGKAADELARDPKGAEQNFVPKIPEVIVASRLVDPNGKESLVFTVPNEPGEYPFVCTVPGHWRLMNGIIIVE</sequence>
<dbReference type="CDD" id="cd04233">
    <property type="entry name" value="Auracyanin"/>
    <property type="match status" value="1"/>
</dbReference>
<dbReference type="Pfam" id="PF23500">
    <property type="entry name" value="DUF7133"/>
    <property type="match status" value="1"/>
</dbReference>
<dbReference type="GO" id="GO:0005507">
    <property type="term" value="F:copper ion binding"/>
    <property type="evidence" value="ECO:0007669"/>
    <property type="project" value="InterPro"/>
</dbReference>
<dbReference type="InterPro" id="IPR016024">
    <property type="entry name" value="ARM-type_fold"/>
</dbReference>
<dbReference type="InterPro" id="IPR011041">
    <property type="entry name" value="Quinoprot_gluc/sorb_DH_b-prop"/>
</dbReference>
<dbReference type="InterPro" id="IPR011042">
    <property type="entry name" value="6-blade_b-propeller_TolB-like"/>
</dbReference>
<dbReference type="SUPFAM" id="SSF49503">
    <property type="entry name" value="Cupredoxins"/>
    <property type="match status" value="1"/>
</dbReference>
<dbReference type="PANTHER" id="PTHR33546">
    <property type="entry name" value="LARGE, MULTIFUNCTIONAL SECRETED PROTEIN-RELATED"/>
    <property type="match status" value="1"/>
</dbReference>
<gene>
    <name evidence="8" type="ORF">SAMN04489723_104121</name>
</gene>
<dbReference type="NCBIfam" id="TIGR02604">
    <property type="entry name" value="Piru_Ver_Nterm"/>
    <property type="match status" value="1"/>
</dbReference>
<dbReference type="SUPFAM" id="SSF50952">
    <property type="entry name" value="Soluble quinoprotein glucose dehydrogenase"/>
    <property type="match status" value="1"/>
</dbReference>
<feature type="domain" description="DUF7133" evidence="7">
    <location>
        <begin position="284"/>
        <end position="660"/>
    </location>
</feature>
<reference evidence="8 9" key="1">
    <citation type="submission" date="2016-10" db="EMBL/GenBank/DDBJ databases">
        <authorList>
            <person name="de Groot N.N."/>
        </authorList>
    </citation>
    <scope>NUCLEOTIDE SEQUENCE [LARGE SCALE GENOMIC DNA]</scope>
    <source>
        <strain evidence="8 9">DSM 23399</strain>
    </source>
</reference>
<protein>
    <submittedName>
        <fullName evidence="8">Putative membrane-bound dehydrogenase domain-containing protein</fullName>
    </submittedName>
</protein>
<accession>A0A1I0Y5F0</accession>
<proteinExistence type="predicted"/>
<dbReference type="InterPro" id="IPR029062">
    <property type="entry name" value="Class_I_gatase-like"/>
</dbReference>
<dbReference type="STRING" id="237018.SAMN04489723_104121"/>
<dbReference type="InterPro" id="IPR013428">
    <property type="entry name" value="Membrane-bound_put_N"/>
</dbReference>
<dbReference type="EMBL" id="FOKK01000004">
    <property type="protein sequence ID" value="SFB08499.1"/>
    <property type="molecule type" value="Genomic_DNA"/>
</dbReference>
<dbReference type="InterPro" id="IPR029010">
    <property type="entry name" value="ThuA-like"/>
</dbReference>
<keyword evidence="4" id="KW-0186">Copper</keyword>
<dbReference type="InterPro" id="IPR011989">
    <property type="entry name" value="ARM-like"/>
</dbReference>
<keyword evidence="3" id="KW-0249">Electron transport</keyword>
<name>A0A1I0Y5F0_9BACT</name>
<keyword evidence="2" id="KW-0479">Metal-binding</keyword>
<dbReference type="Gene3D" id="1.25.10.10">
    <property type="entry name" value="Leucine-rich Repeat Variant"/>
    <property type="match status" value="1"/>
</dbReference>
<dbReference type="RefSeq" id="WP_245786789.1">
    <property type="nucleotide sequence ID" value="NZ_FOKK01000004.1"/>
</dbReference>
<organism evidence="8 9">
    <name type="scientific">Algoriphagus aquimarinus</name>
    <dbReference type="NCBI Taxonomy" id="237018"/>
    <lineage>
        <taxon>Bacteria</taxon>
        <taxon>Pseudomonadati</taxon>
        <taxon>Bacteroidota</taxon>
        <taxon>Cytophagia</taxon>
        <taxon>Cytophagales</taxon>
        <taxon>Cyclobacteriaceae</taxon>
        <taxon>Algoriphagus</taxon>
    </lineage>
</organism>
<dbReference type="Gene3D" id="2.120.10.30">
    <property type="entry name" value="TolB, C-terminal domain"/>
    <property type="match status" value="1"/>
</dbReference>
<dbReference type="InterPro" id="IPR008972">
    <property type="entry name" value="Cupredoxin"/>
</dbReference>
<dbReference type="Pfam" id="PF06283">
    <property type="entry name" value="ThuA"/>
    <property type="match status" value="1"/>
</dbReference>
<evidence type="ECO:0000259" key="5">
    <source>
        <dbReference type="Pfam" id="PF00127"/>
    </source>
</evidence>
<dbReference type="Gene3D" id="2.60.40.420">
    <property type="entry name" value="Cupredoxins - blue copper proteins"/>
    <property type="match status" value="1"/>
</dbReference>
<evidence type="ECO:0000256" key="1">
    <source>
        <dbReference type="ARBA" id="ARBA00022448"/>
    </source>
</evidence>
<dbReference type="PROSITE" id="PS51257">
    <property type="entry name" value="PROKAR_LIPOPROTEIN"/>
    <property type="match status" value="1"/>
</dbReference>
<dbReference type="GO" id="GO:0009055">
    <property type="term" value="F:electron transfer activity"/>
    <property type="evidence" value="ECO:0007669"/>
    <property type="project" value="InterPro"/>
</dbReference>
<evidence type="ECO:0000259" key="7">
    <source>
        <dbReference type="Pfam" id="PF23500"/>
    </source>
</evidence>
<dbReference type="Gene3D" id="3.40.50.880">
    <property type="match status" value="1"/>
</dbReference>
<evidence type="ECO:0000259" key="6">
    <source>
        <dbReference type="Pfam" id="PF06283"/>
    </source>
</evidence>
<keyword evidence="1" id="KW-0813">Transport</keyword>
<dbReference type="Pfam" id="PF00127">
    <property type="entry name" value="Copper-bind"/>
    <property type="match status" value="1"/>
</dbReference>
<dbReference type="Proteomes" id="UP000198790">
    <property type="component" value="Unassembled WGS sequence"/>
</dbReference>